<sequence length="146" mass="16109">MEHGQNFCRGAVVLSSGKPSLIVAVSKNGAVIVPLRPASLPHHRSDVTMPPHAGADMAMACCAEFSHEIFSRLNPLNETTSVCFGKKVMVRVDEAIHREIVSRVGEQLPPGIIKSTLHPSFWNRSQNWWLVYGFKPDAIKRNPRAA</sequence>
<reference evidence="1 2" key="1">
    <citation type="submission" date="2017-09" db="EMBL/GenBank/DDBJ databases">
        <authorList>
            <person name="Kim K.H."/>
            <person name="Chun B.H."/>
            <person name="Han G.S."/>
            <person name="Hyun S.G."/>
            <person name="Jeon C.O."/>
        </authorList>
    </citation>
    <scope>NUCLEOTIDE SEQUENCE [LARGE SCALE GENOMIC DNA]</scope>
    <source>
        <strain evidence="1 2">SH</strain>
    </source>
</reference>
<dbReference type="RefSeq" id="WP_089179701.1">
    <property type="nucleotide sequence ID" value="NZ_CP023189.1"/>
</dbReference>
<dbReference type="EMBL" id="CP023189">
    <property type="protein sequence ID" value="AXM99407.1"/>
    <property type="molecule type" value="Genomic_DNA"/>
</dbReference>
<evidence type="ECO:0000313" key="2">
    <source>
        <dbReference type="Proteomes" id="UP000256572"/>
    </source>
</evidence>
<name>A0AAN1U835_9PROT</name>
<gene>
    <name evidence="1" type="ORF">CJF59_01570</name>
</gene>
<dbReference type="AlphaFoldDB" id="A0AAN1U835"/>
<proteinExistence type="predicted"/>
<evidence type="ECO:0000313" key="1">
    <source>
        <dbReference type="EMBL" id="AXM99407.1"/>
    </source>
</evidence>
<accession>A0AAN1U835</accession>
<organism evidence="1 2">
    <name type="scientific">Acetobacter pomorum</name>
    <dbReference type="NCBI Taxonomy" id="65959"/>
    <lineage>
        <taxon>Bacteria</taxon>
        <taxon>Pseudomonadati</taxon>
        <taxon>Pseudomonadota</taxon>
        <taxon>Alphaproteobacteria</taxon>
        <taxon>Acetobacterales</taxon>
        <taxon>Acetobacteraceae</taxon>
        <taxon>Acetobacter</taxon>
    </lineage>
</organism>
<protein>
    <submittedName>
        <fullName evidence="1">Uncharacterized protein</fullName>
    </submittedName>
</protein>
<reference evidence="1 2" key="2">
    <citation type="submission" date="2018-08" db="EMBL/GenBank/DDBJ databases">
        <title>Acetobacter oryzifermentans sp. nov., isolated from Korea traditional vinegar and reclassification of Acetobacter pasteurianus subsp. ascendens (Henneberg 1898) as Acetobacter ascendens comb. nov.</title>
        <authorList>
            <person name="Cho G.Y."/>
            <person name="Lee S.H."/>
        </authorList>
    </citation>
    <scope>NUCLEOTIDE SEQUENCE [LARGE SCALE GENOMIC DNA]</scope>
    <source>
        <strain evidence="1 2">SH</strain>
    </source>
</reference>
<dbReference type="Proteomes" id="UP000256572">
    <property type="component" value="Chromosome"/>
</dbReference>